<dbReference type="RefSeq" id="WP_330484990.1">
    <property type="nucleotide sequence ID" value="NZ_JAZBJZ010000082.1"/>
</dbReference>
<dbReference type="GO" id="GO:0008168">
    <property type="term" value="F:methyltransferase activity"/>
    <property type="evidence" value="ECO:0007669"/>
    <property type="project" value="UniProtKB-KW"/>
</dbReference>
<reference evidence="2" key="1">
    <citation type="submission" date="2024-01" db="EMBL/GenBank/DDBJ databases">
        <title>Bank of Algae and Cyanobacteria of the Azores (BACA) strain genomes.</title>
        <authorList>
            <person name="Luz R."/>
            <person name="Cordeiro R."/>
            <person name="Fonseca A."/>
            <person name="Goncalves V."/>
        </authorList>
    </citation>
    <scope>NUCLEOTIDE SEQUENCE</scope>
    <source>
        <strain evidence="2">BACA0141</strain>
    </source>
</reference>
<dbReference type="Pfam" id="PF12147">
    <property type="entry name" value="Methyltransf_20"/>
    <property type="match status" value="1"/>
</dbReference>
<evidence type="ECO:0000259" key="1">
    <source>
        <dbReference type="Pfam" id="PF12147"/>
    </source>
</evidence>
<organism evidence="2 3">
    <name type="scientific">Tumidithrix elongata BACA0141</name>
    <dbReference type="NCBI Taxonomy" id="2716417"/>
    <lineage>
        <taxon>Bacteria</taxon>
        <taxon>Bacillati</taxon>
        <taxon>Cyanobacteriota</taxon>
        <taxon>Cyanophyceae</taxon>
        <taxon>Pseudanabaenales</taxon>
        <taxon>Pseudanabaenaceae</taxon>
        <taxon>Tumidithrix</taxon>
        <taxon>Tumidithrix elongata</taxon>
    </lineage>
</organism>
<evidence type="ECO:0000313" key="3">
    <source>
        <dbReference type="Proteomes" id="UP001333818"/>
    </source>
</evidence>
<keyword evidence="3" id="KW-1185">Reference proteome</keyword>
<dbReference type="EC" id="2.1.1.-" evidence="2"/>
<keyword evidence="2" id="KW-0808">Transferase</keyword>
<dbReference type="Proteomes" id="UP001333818">
    <property type="component" value="Unassembled WGS sequence"/>
</dbReference>
<dbReference type="InterPro" id="IPR029063">
    <property type="entry name" value="SAM-dependent_MTases_sf"/>
</dbReference>
<feature type="domain" description="Methyltransferase" evidence="1">
    <location>
        <begin position="22"/>
        <end position="152"/>
    </location>
</feature>
<dbReference type="AlphaFoldDB" id="A0AAW9PVU8"/>
<dbReference type="Gene3D" id="3.40.50.150">
    <property type="entry name" value="Vaccinia Virus protein VP39"/>
    <property type="match status" value="1"/>
</dbReference>
<sequence>MPKDWFEWHKLYQSENLLQQRLQIVQKYISASLDIAPAGKIQIVSACAGDGRDLLGVLATHPRAQDVRARLVELDPQLVARGTKAIAQLGLTGKVELIQGDATLIDSYKGAVPADIVIFCGVFGNLPNEEVLQGLIRNLPYFAKTGAFVLWTRGDRDGANCSERVRQIFKENHFSEVDFQFTETGNMAVGRHRFDGQTLSAPIDEQFFVFTGTPDKAGLFVSAP</sequence>
<dbReference type="SUPFAM" id="SSF53335">
    <property type="entry name" value="S-adenosyl-L-methionine-dependent methyltransferases"/>
    <property type="match status" value="1"/>
</dbReference>
<protein>
    <submittedName>
        <fullName evidence="2">Class I SAM-dependent methyltransferase family protein</fullName>
        <ecNumber evidence="2">2.1.1.-</ecNumber>
    </submittedName>
</protein>
<evidence type="ECO:0000313" key="2">
    <source>
        <dbReference type="EMBL" id="MEE3718557.1"/>
    </source>
</evidence>
<accession>A0AAW9PVU8</accession>
<dbReference type="EMBL" id="JAZBJZ010000082">
    <property type="protein sequence ID" value="MEE3718557.1"/>
    <property type="molecule type" value="Genomic_DNA"/>
</dbReference>
<keyword evidence="2" id="KW-0489">Methyltransferase</keyword>
<gene>
    <name evidence="2" type="ORF">V2H45_17595</name>
</gene>
<proteinExistence type="predicted"/>
<dbReference type="InterPro" id="IPR022744">
    <property type="entry name" value="MeTrfase_dom_put"/>
</dbReference>
<comment type="caution">
    <text evidence="2">The sequence shown here is derived from an EMBL/GenBank/DDBJ whole genome shotgun (WGS) entry which is preliminary data.</text>
</comment>
<name>A0AAW9PVU8_9CYAN</name>
<dbReference type="GO" id="GO:0032259">
    <property type="term" value="P:methylation"/>
    <property type="evidence" value="ECO:0007669"/>
    <property type="project" value="UniProtKB-KW"/>
</dbReference>